<evidence type="ECO:0008006" key="4">
    <source>
        <dbReference type="Google" id="ProtNLM"/>
    </source>
</evidence>
<name>A0A109N1W2_9BACI</name>
<dbReference type="EMBL" id="LNNH01000010">
    <property type="protein sequence ID" value="KWW21978.1"/>
    <property type="molecule type" value="Genomic_DNA"/>
</dbReference>
<evidence type="ECO:0000256" key="1">
    <source>
        <dbReference type="SAM" id="Phobius"/>
    </source>
</evidence>
<keyword evidence="1" id="KW-0812">Transmembrane</keyword>
<keyword evidence="1" id="KW-0472">Membrane</keyword>
<proteinExistence type="predicted"/>
<accession>A0A109N1W2</accession>
<evidence type="ECO:0000313" key="2">
    <source>
        <dbReference type="EMBL" id="KWW21978.1"/>
    </source>
</evidence>
<organism evidence="2 3">
    <name type="scientific">Peribacillus simplex</name>
    <dbReference type="NCBI Taxonomy" id="1478"/>
    <lineage>
        <taxon>Bacteria</taxon>
        <taxon>Bacillati</taxon>
        <taxon>Bacillota</taxon>
        <taxon>Bacilli</taxon>
        <taxon>Bacillales</taxon>
        <taxon>Bacillaceae</taxon>
        <taxon>Peribacillus</taxon>
    </lineage>
</organism>
<comment type="caution">
    <text evidence="2">The sequence shown here is derived from an EMBL/GenBank/DDBJ whole genome shotgun (WGS) entry which is preliminary data.</text>
</comment>
<feature type="transmembrane region" description="Helical" evidence="1">
    <location>
        <begin position="212"/>
        <end position="233"/>
    </location>
</feature>
<reference evidence="2 3" key="1">
    <citation type="submission" date="2015-11" db="EMBL/GenBank/DDBJ databases">
        <title>Genome Sequence of Bacillus simplex strain VanAntwerpen2.</title>
        <authorList>
            <person name="Couger M.B."/>
        </authorList>
    </citation>
    <scope>NUCLEOTIDE SEQUENCE [LARGE SCALE GENOMIC DNA]</scope>
    <source>
        <strain evidence="2 3">VanAntwerpen02</strain>
    </source>
</reference>
<gene>
    <name evidence="2" type="ORF">AS888_05740</name>
</gene>
<dbReference type="AlphaFoldDB" id="A0A109N1W2"/>
<feature type="transmembrane region" description="Helical" evidence="1">
    <location>
        <begin position="165"/>
        <end position="184"/>
    </location>
</feature>
<dbReference type="InterPro" id="IPR025695">
    <property type="entry name" value="DoxX-like"/>
</dbReference>
<feature type="transmembrane region" description="Helical" evidence="1">
    <location>
        <begin position="270"/>
        <end position="290"/>
    </location>
</feature>
<protein>
    <recommendedName>
        <fullName evidence="4">DoxX-like family protein</fullName>
    </recommendedName>
</protein>
<evidence type="ECO:0000313" key="3">
    <source>
        <dbReference type="Proteomes" id="UP000064189"/>
    </source>
</evidence>
<dbReference type="RefSeq" id="WP_061140977.1">
    <property type="nucleotide sequence ID" value="NZ_LNNH01000010.1"/>
</dbReference>
<keyword evidence="1" id="KW-1133">Transmembrane helix</keyword>
<dbReference type="SUPFAM" id="SSF55961">
    <property type="entry name" value="Bet v1-like"/>
    <property type="match status" value="1"/>
</dbReference>
<feature type="transmembrane region" description="Helical" evidence="1">
    <location>
        <begin position="240"/>
        <end position="258"/>
    </location>
</feature>
<keyword evidence="3" id="KW-1185">Reference proteome</keyword>
<sequence>MKNKPIYVEIPIQATVDEVWRMTQKPELHEQWDLRFSSITYLPKKSEDDPQSFLYETKLGRYVKVAGWGKSVGTHNKKDGSKTSSLHFGTDQKISPIREGKGYWQYIPKDNGITFLTQYDYDVRYGLLGRLVDFFFRPIMGWATALSFDVLRRWIEKGESPRSQYVRFIINAIVTMLFAFIWLYHGLIPKMIAKHPEEVSMLSSLTSLDGTAAVKGVEIIGVLEILFAVVWLLYRKKRHLLIVQIIIFPLLTISALIANPSLASHPFTPLTFNASLWVLSIISFLLATDLPSAASCRRTRKGESS</sequence>
<dbReference type="Pfam" id="PF13781">
    <property type="entry name" value="DoxX_3"/>
    <property type="match status" value="1"/>
</dbReference>
<dbReference type="Proteomes" id="UP000064189">
    <property type="component" value="Unassembled WGS sequence"/>
</dbReference>